<evidence type="ECO:0000259" key="13">
    <source>
        <dbReference type="Pfam" id="PF01467"/>
    </source>
</evidence>
<evidence type="ECO:0000256" key="3">
    <source>
        <dbReference type="ARBA" id="ARBA00009014"/>
    </source>
</evidence>
<dbReference type="EMBL" id="VFFF01000001">
    <property type="protein sequence ID" value="TNY33114.1"/>
    <property type="molecule type" value="Genomic_DNA"/>
</dbReference>
<comment type="catalytic activity">
    <reaction evidence="10 11">
        <text>nicotinate beta-D-ribonucleotide + ATP + H(+) = deamido-NAD(+) + diphosphate</text>
        <dbReference type="Rhea" id="RHEA:22860"/>
        <dbReference type="ChEBI" id="CHEBI:15378"/>
        <dbReference type="ChEBI" id="CHEBI:30616"/>
        <dbReference type="ChEBI" id="CHEBI:33019"/>
        <dbReference type="ChEBI" id="CHEBI:57502"/>
        <dbReference type="ChEBI" id="CHEBI:58437"/>
        <dbReference type="EC" id="2.7.7.18"/>
    </reaction>
</comment>
<dbReference type="GO" id="GO:0004515">
    <property type="term" value="F:nicotinate-nucleotide adenylyltransferase activity"/>
    <property type="evidence" value="ECO:0007669"/>
    <property type="project" value="UniProtKB-UniRule"/>
</dbReference>
<keyword evidence="5 11" id="KW-0808">Transferase</keyword>
<accession>A0A5C5GFW5</accession>
<protein>
    <recommendedName>
        <fullName evidence="11">Probable nicotinate-nucleotide adenylyltransferase</fullName>
        <ecNumber evidence="11">2.7.7.18</ecNumber>
    </recommendedName>
    <alternativeName>
        <fullName evidence="11">Deamido-NAD(+) diphosphorylase</fullName>
    </alternativeName>
    <alternativeName>
        <fullName evidence="11">Deamido-NAD(+) pyrophosphorylase</fullName>
    </alternativeName>
    <alternativeName>
        <fullName evidence="11">Nicotinate mononucleotide adenylyltransferase</fullName>
        <shortName evidence="11">NaMN adenylyltransferase</shortName>
    </alternativeName>
</protein>
<evidence type="ECO:0000313" key="15">
    <source>
        <dbReference type="Proteomes" id="UP000314011"/>
    </source>
</evidence>
<evidence type="ECO:0000256" key="11">
    <source>
        <dbReference type="HAMAP-Rule" id="MF_00244"/>
    </source>
</evidence>
<keyword evidence="8 11" id="KW-0067">ATP-binding</keyword>
<reference evidence="14 15" key="1">
    <citation type="submission" date="2019-06" db="EMBL/GenBank/DDBJ databases">
        <title>Genome of new Rhodobacteraceae sp. SM1903.</title>
        <authorList>
            <person name="Ren X."/>
        </authorList>
    </citation>
    <scope>NUCLEOTIDE SEQUENCE [LARGE SCALE GENOMIC DNA]</scope>
    <source>
        <strain evidence="14 15">SM1903</strain>
    </source>
</reference>
<dbReference type="NCBIfam" id="NF000845">
    <property type="entry name" value="PRK00071.2-4"/>
    <property type="match status" value="1"/>
</dbReference>
<dbReference type="Gene3D" id="3.40.50.620">
    <property type="entry name" value="HUPs"/>
    <property type="match status" value="1"/>
</dbReference>
<dbReference type="SUPFAM" id="SSF52374">
    <property type="entry name" value="Nucleotidylyl transferase"/>
    <property type="match status" value="1"/>
</dbReference>
<keyword evidence="15" id="KW-1185">Reference proteome</keyword>
<dbReference type="Proteomes" id="UP000314011">
    <property type="component" value="Unassembled WGS sequence"/>
</dbReference>
<evidence type="ECO:0000256" key="1">
    <source>
        <dbReference type="ARBA" id="ARBA00002324"/>
    </source>
</evidence>
<dbReference type="PANTHER" id="PTHR39321">
    <property type="entry name" value="NICOTINATE-NUCLEOTIDE ADENYLYLTRANSFERASE-RELATED"/>
    <property type="match status" value="1"/>
</dbReference>
<organism evidence="14 15">
    <name type="scientific">Pelagovum pacificum</name>
    <dbReference type="NCBI Taxonomy" id="2588711"/>
    <lineage>
        <taxon>Bacteria</taxon>
        <taxon>Pseudomonadati</taxon>
        <taxon>Pseudomonadota</taxon>
        <taxon>Alphaproteobacteria</taxon>
        <taxon>Rhodobacterales</taxon>
        <taxon>Paracoccaceae</taxon>
        <taxon>Pelagovum</taxon>
    </lineage>
</organism>
<dbReference type="PANTHER" id="PTHR39321:SF3">
    <property type="entry name" value="PHOSPHOPANTETHEINE ADENYLYLTRANSFERASE"/>
    <property type="match status" value="1"/>
</dbReference>
<gene>
    <name evidence="11" type="primary">nadD</name>
    <name evidence="14" type="ORF">FHY64_07495</name>
</gene>
<name>A0A5C5GFW5_9RHOB</name>
<dbReference type="InterPro" id="IPR014729">
    <property type="entry name" value="Rossmann-like_a/b/a_fold"/>
</dbReference>
<evidence type="ECO:0000256" key="7">
    <source>
        <dbReference type="ARBA" id="ARBA00022741"/>
    </source>
</evidence>
<keyword evidence="4 11" id="KW-0662">Pyridine nucleotide biosynthesis</keyword>
<dbReference type="OrthoDB" id="5295945at2"/>
<evidence type="ECO:0000256" key="6">
    <source>
        <dbReference type="ARBA" id="ARBA00022695"/>
    </source>
</evidence>
<dbReference type="HAMAP" id="MF_00244">
    <property type="entry name" value="NaMN_adenylyltr"/>
    <property type="match status" value="1"/>
</dbReference>
<dbReference type="NCBIfam" id="NF000843">
    <property type="entry name" value="PRK00071.2-2"/>
    <property type="match status" value="1"/>
</dbReference>
<feature type="region of interest" description="Disordered" evidence="12">
    <location>
        <begin position="1"/>
        <end position="30"/>
    </location>
</feature>
<dbReference type="UniPathway" id="UPA00253">
    <property type="reaction ID" value="UER00332"/>
</dbReference>
<evidence type="ECO:0000256" key="12">
    <source>
        <dbReference type="SAM" id="MobiDB-lite"/>
    </source>
</evidence>
<evidence type="ECO:0000256" key="10">
    <source>
        <dbReference type="ARBA" id="ARBA00048721"/>
    </source>
</evidence>
<comment type="similarity">
    <text evidence="3 11">Belongs to the NadD family.</text>
</comment>
<dbReference type="CDD" id="cd02165">
    <property type="entry name" value="NMNAT"/>
    <property type="match status" value="1"/>
</dbReference>
<keyword evidence="9 11" id="KW-0520">NAD</keyword>
<keyword evidence="7 11" id="KW-0547">Nucleotide-binding</keyword>
<evidence type="ECO:0000256" key="8">
    <source>
        <dbReference type="ARBA" id="ARBA00022840"/>
    </source>
</evidence>
<proteinExistence type="inferred from homology"/>
<dbReference type="NCBIfam" id="TIGR00482">
    <property type="entry name" value="nicotinate (nicotinamide) nucleotide adenylyltransferase"/>
    <property type="match status" value="1"/>
</dbReference>
<feature type="domain" description="Cytidyltransferase-like" evidence="13">
    <location>
        <begin position="135"/>
        <end position="313"/>
    </location>
</feature>
<dbReference type="AlphaFoldDB" id="A0A5C5GFW5"/>
<evidence type="ECO:0000256" key="5">
    <source>
        <dbReference type="ARBA" id="ARBA00022679"/>
    </source>
</evidence>
<dbReference type="EC" id="2.7.7.18" evidence="11"/>
<dbReference type="GO" id="GO:0009435">
    <property type="term" value="P:NAD+ biosynthetic process"/>
    <property type="evidence" value="ECO:0007669"/>
    <property type="project" value="UniProtKB-UniRule"/>
</dbReference>
<evidence type="ECO:0000256" key="9">
    <source>
        <dbReference type="ARBA" id="ARBA00023027"/>
    </source>
</evidence>
<dbReference type="Pfam" id="PF01467">
    <property type="entry name" value="CTP_transf_like"/>
    <property type="match status" value="1"/>
</dbReference>
<evidence type="ECO:0000256" key="4">
    <source>
        <dbReference type="ARBA" id="ARBA00022642"/>
    </source>
</evidence>
<dbReference type="InterPro" id="IPR004821">
    <property type="entry name" value="Cyt_trans-like"/>
</dbReference>
<sequence length="318" mass="35573">MGLVQRRAGRSGRSLAHPPRRLRPAADDRRAERRLVSAPIAGWPACHLDRLSAGHRRPPRRARRQSLDHAAGRRGRDRAGGAAWRAGHDERAQLVARRRTLRLHALFALGRSESLEGRQVRHGFPVARAGQVIGLLGGSFDPPHEGHVHISRTALRRFGLDQVWWLVSPGNPLKAKGPAPLERRLAASREIMRHPSVQVTDLEARLGTRYTAETLERLRALYPGVRFVWLMGADNLAQLHRWQDWEEIMLSVPVGVLARPGQRISARMSKAARIYRETRLPARASHLLGRAEAPTWCFVNLQMSGASSTEIRATGGWT</sequence>
<keyword evidence="6 11" id="KW-0548">Nucleotidyltransferase</keyword>
<comment type="pathway">
    <text evidence="2 11">Cofactor biosynthesis; NAD(+) biosynthesis; deamido-NAD(+) from nicotinate D-ribonucleotide: step 1/1.</text>
</comment>
<dbReference type="GO" id="GO:0005524">
    <property type="term" value="F:ATP binding"/>
    <property type="evidence" value="ECO:0007669"/>
    <property type="project" value="UniProtKB-KW"/>
</dbReference>
<comment type="caution">
    <text evidence="14">The sequence shown here is derived from an EMBL/GenBank/DDBJ whole genome shotgun (WGS) entry which is preliminary data.</text>
</comment>
<evidence type="ECO:0000256" key="2">
    <source>
        <dbReference type="ARBA" id="ARBA00005019"/>
    </source>
</evidence>
<evidence type="ECO:0000313" key="14">
    <source>
        <dbReference type="EMBL" id="TNY33114.1"/>
    </source>
</evidence>
<comment type="function">
    <text evidence="1 11">Catalyzes the reversible adenylation of nicotinate mononucleotide (NaMN) to nicotinic acid adenine dinucleotide (NaAD).</text>
</comment>
<dbReference type="InterPro" id="IPR005248">
    <property type="entry name" value="NadD/NMNAT"/>
</dbReference>
<feature type="region of interest" description="Disordered" evidence="12">
    <location>
        <begin position="51"/>
        <end position="85"/>
    </location>
</feature>
<feature type="compositionally biased region" description="Basic residues" evidence="12">
    <location>
        <begin position="53"/>
        <end position="64"/>
    </location>
</feature>